<proteinExistence type="inferred from homology"/>
<evidence type="ECO:0000256" key="4">
    <source>
        <dbReference type="RuleBase" id="RU003719"/>
    </source>
</evidence>
<keyword evidence="2 4" id="KW-0560">Oxidoreductase</keyword>
<comment type="caution">
    <text evidence="7">The sequence shown here is derived from an EMBL/GenBank/DDBJ whole genome shotgun (WGS) entry which is preliminary data.</text>
</comment>
<dbReference type="InterPro" id="IPR050418">
    <property type="entry name" value="D-iso_2-hydroxyacid_DH_PdxB"/>
</dbReference>
<evidence type="ECO:0000256" key="3">
    <source>
        <dbReference type="ARBA" id="ARBA00023027"/>
    </source>
</evidence>
<dbReference type="PANTHER" id="PTHR43761">
    <property type="entry name" value="D-ISOMER SPECIFIC 2-HYDROXYACID DEHYDROGENASE FAMILY PROTEIN (AFU_ORTHOLOGUE AFUA_1G13630)"/>
    <property type="match status" value="1"/>
</dbReference>
<dbReference type="GO" id="GO:0051287">
    <property type="term" value="F:NAD binding"/>
    <property type="evidence" value="ECO:0007669"/>
    <property type="project" value="InterPro"/>
</dbReference>
<gene>
    <name evidence="7" type="ORF">H8R02_17785</name>
</gene>
<dbReference type="InterPro" id="IPR006140">
    <property type="entry name" value="D-isomer_DH_NAD-bd"/>
</dbReference>
<dbReference type="CDD" id="cd12173">
    <property type="entry name" value="PGDH_4"/>
    <property type="match status" value="1"/>
</dbReference>
<dbReference type="InterPro" id="IPR006139">
    <property type="entry name" value="D-isomer_2_OHA_DH_cat_dom"/>
</dbReference>
<accession>A0A923S399</accession>
<dbReference type="GO" id="GO:0047545">
    <property type="term" value="F:(S)-2-hydroxyglutarate dehydrogenase activity"/>
    <property type="evidence" value="ECO:0007669"/>
    <property type="project" value="UniProtKB-ARBA"/>
</dbReference>
<dbReference type="PANTHER" id="PTHR43761:SF1">
    <property type="entry name" value="D-ISOMER SPECIFIC 2-HYDROXYACID DEHYDROGENASE CATALYTIC DOMAIN-CONTAINING PROTEIN-RELATED"/>
    <property type="match status" value="1"/>
</dbReference>
<dbReference type="EMBL" id="JACORU010000006">
    <property type="protein sequence ID" value="MBC5766324.1"/>
    <property type="molecule type" value="Genomic_DNA"/>
</dbReference>
<feature type="domain" description="D-isomer specific 2-hydroxyacid dehydrogenase catalytic" evidence="5">
    <location>
        <begin position="5"/>
        <end position="288"/>
    </location>
</feature>
<evidence type="ECO:0000259" key="5">
    <source>
        <dbReference type="Pfam" id="PF00389"/>
    </source>
</evidence>
<feature type="domain" description="D-isomer specific 2-hydroxyacid dehydrogenase NAD-binding" evidence="6">
    <location>
        <begin position="99"/>
        <end position="265"/>
    </location>
</feature>
<evidence type="ECO:0000313" key="7">
    <source>
        <dbReference type="EMBL" id="MBC5766324.1"/>
    </source>
</evidence>
<dbReference type="Proteomes" id="UP000596827">
    <property type="component" value="Unassembled WGS sequence"/>
</dbReference>
<dbReference type="FunFam" id="3.40.50.720:FF:000041">
    <property type="entry name" value="D-3-phosphoglycerate dehydrogenase"/>
    <property type="match status" value="1"/>
</dbReference>
<comment type="similarity">
    <text evidence="1 4">Belongs to the D-isomer specific 2-hydroxyacid dehydrogenase family.</text>
</comment>
<dbReference type="GO" id="GO:0004617">
    <property type="term" value="F:phosphoglycerate dehydrogenase activity"/>
    <property type="evidence" value="ECO:0007669"/>
    <property type="project" value="UniProtKB-ARBA"/>
</dbReference>
<keyword evidence="3" id="KW-0520">NAD</keyword>
<protein>
    <submittedName>
        <fullName evidence="7">Hydroxyacid dehydrogenase</fullName>
    </submittedName>
</protein>
<dbReference type="InterPro" id="IPR036291">
    <property type="entry name" value="NAD(P)-bd_dom_sf"/>
</dbReference>
<dbReference type="PROSITE" id="PS00670">
    <property type="entry name" value="D_2_HYDROXYACID_DH_2"/>
    <property type="match status" value="1"/>
</dbReference>
<evidence type="ECO:0000313" key="8">
    <source>
        <dbReference type="Proteomes" id="UP000596827"/>
    </source>
</evidence>
<keyword evidence="8" id="KW-1185">Reference proteome</keyword>
<dbReference type="Pfam" id="PF02826">
    <property type="entry name" value="2-Hacid_dh_C"/>
    <property type="match status" value="1"/>
</dbReference>
<sequence>MDEGGLARLREAHEVTYDPKLVDDPARVLALAPQAKALVVRNRTQVRGELLGALGNCKAVGRLGVGLDNIDVEGCGARGIEVIPATGANARSVAEYVIAAAMLLLRGAYSSTAAVASGQWPRDPLSNGREISGKVLGLVGYGAIGRLTGELADALGMTLLAHDPAIAGSVPLDNLLANSDVVSVHVPLTESTRNLFDASRIGRMKRGAVLINTSRGGIVDEVALATALRSGALGGAALDVFAQEPLRAAPHFDGVPNLLLTPHVAGLTSESIVRVGDVVATGVLRVLARHG</sequence>
<dbReference type="InterPro" id="IPR029753">
    <property type="entry name" value="D-isomer_DH_CS"/>
</dbReference>
<dbReference type="PROSITE" id="PS00671">
    <property type="entry name" value="D_2_HYDROXYACID_DH_3"/>
    <property type="match status" value="1"/>
</dbReference>
<dbReference type="GO" id="GO:0006564">
    <property type="term" value="P:L-serine biosynthetic process"/>
    <property type="evidence" value="ECO:0007669"/>
    <property type="project" value="UniProtKB-ARBA"/>
</dbReference>
<dbReference type="SUPFAM" id="SSF52283">
    <property type="entry name" value="Formate/glycerate dehydrogenase catalytic domain-like"/>
    <property type="match status" value="1"/>
</dbReference>
<dbReference type="AlphaFoldDB" id="A0A923S399"/>
<name>A0A923S399_9BURK</name>
<dbReference type="Gene3D" id="3.40.50.720">
    <property type="entry name" value="NAD(P)-binding Rossmann-like Domain"/>
    <property type="match status" value="2"/>
</dbReference>
<reference evidence="7" key="1">
    <citation type="submission" date="2020-08" db="EMBL/GenBank/DDBJ databases">
        <title>Ramlibacter sp. GTP1 16S ribosomal RNA gene genome sequencing and assembly.</title>
        <authorList>
            <person name="Kang M."/>
        </authorList>
    </citation>
    <scope>NUCLEOTIDE SEQUENCE</scope>
    <source>
        <strain evidence="7">GTP1</strain>
    </source>
</reference>
<evidence type="ECO:0000259" key="6">
    <source>
        <dbReference type="Pfam" id="PF02826"/>
    </source>
</evidence>
<evidence type="ECO:0000256" key="1">
    <source>
        <dbReference type="ARBA" id="ARBA00005854"/>
    </source>
</evidence>
<dbReference type="SUPFAM" id="SSF51735">
    <property type="entry name" value="NAD(P)-binding Rossmann-fold domains"/>
    <property type="match status" value="1"/>
</dbReference>
<evidence type="ECO:0000256" key="2">
    <source>
        <dbReference type="ARBA" id="ARBA00023002"/>
    </source>
</evidence>
<dbReference type="Pfam" id="PF00389">
    <property type="entry name" value="2-Hacid_dh"/>
    <property type="match status" value="1"/>
</dbReference>
<organism evidence="7 8">
    <name type="scientific">Ramlibacter albus</name>
    <dbReference type="NCBI Taxonomy" id="2079448"/>
    <lineage>
        <taxon>Bacteria</taxon>
        <taxon>Pseudomonadati</taxon>
        <taxon>Pseudomonadota</taxon>
        <taxon>Betaproteobacteria</taxon>
        <taxon>Burkholderiales</taxon>
        <taxon>Comamonadaceae</taxon>
        <taxon>Ramlibacter</taxon>
    </lineage>
</organism>